<accession>A0A7V5XI25</accession>
<evidence type="ECO:0000259" key="6">
    <source>
        <dbReference type="PROSITE" id="PS51379"/>
    </source>
</evidence>
<feature type="domain" description="4Fe-4S ferredoxin-type" evidence="6">
    <location>
        <begin position="2"/>
        <end position="34"/>
    </location>
</feature>
<evidence type="ECO:0000256" key="1">
    <source>
        <dbReference type="ARBA" id="ARBA00022485"/>
    </source>
</evidence>
<dbReference type="InterPro" id="IPR004017">
    <property type="entry name" value="Cys_rich_dom"/>
</dbReference>
<keyword evidence="5" id="KW-0411">Iron-sulfur</keyword>
<dbReference type="InterPro" id="IPR017900">
    <property type="entry name" value="4Fe4S_Fe_S_CS"/>
</dbReference>
<dbReference type="PROSITE" id="PS51379">
    <property type="entry name" value="4FE4S_FER_2"/>
    <property type="match status" value="1"/>
</dbReference>
<dbReference type="PROSITE" id="PS00198">
    <property type="entry name" value="4FE4S_FER_1"/>
    <property type="match status" value="2"/>
</dbReference>
<evidence type="ECO:0000313" key="7">
    <source>
        <dbReference type="EMBL" id="HHQ16825.1"/>
    </source>
</evidence>
<comment type="caution">
    <text evidence="7">The sequence shown here is derived from an EMBL/GenBank/DDBJ whole genome shotgun (WGS) entry which is preliminary data.</text>
</comment>
<organism evidence="7">
    <name type="scientific">Thermodesulfobacterium geofontis</name>
    <dbReference type="NCBI Taxonomy" id="1295609"/>
    <lineage>
        <taxon>Bacteria</taxon>
        <taxon>Pseudomonadati</taxon>
        <taxon>Thermodesulfobacteriota</taxon>
        <taxon>Thermodesulfobacteria</taxon>
        <taxon>Thermodesulfobacteriales</taxon>
        <taxon>Thermodesulfobacteriaceae</taxon>
        <taxon>Thermodesulfobacterium</taxon>
    </lineage>
</organism>
<dbReference type="SUPFAM" id="SSF54862">
    <property type="entry name" value="4Fe-4S ferredoxins"/>
    <property type="match status" value="1"/>
</dbReference>
<protein>
    <submittedName>
        <fullName evidence="7">(Fe-S)-binding protein</fullName>
    </submittedName>
</protein>
<reference evidence="7" key="1">
    <citation type="journal article" date="2020" name="mSystems">
        <title>Genome- and Community-Level Interaction Insights into Carbon Utilization and Element Cycling Functions of Hydrothermarchaeota in Hydrothermal Sediment.</title>
        <authorList>
            <person name="Zhou Z."/>
            <person name="Liu Y."/>
            <person name="Xu W."/>
            <person name="Pan J."/>
            <person name="Luo Z.H."/>
            <person name="Li M."/>
        </authorList>
    </citation>
    <scope>NUCLEOTIDE SEQUENCE [LARGE SCALE GENOMIC DNA]</scope>
    <source>
        <strain evidence="7">SpSt-106</strain>
    </source>
</reference>
<keyword evidence="2" id="KW-0479">Metal-binding</keyword>
<dbReference type="GO" id="GO:0046872">
    <property type="term" value="F:metal ion binding"/>
    <property type="evidence" value="ECO:0007669"/>
    <property type="project" value="UniProtKB-KW"/>
</dbReference>
<keyword evidence="1" id="KW-0004">4Fe-4S</keyword>
<dbReference type="InterPro" id="IPR017896">
    <property type="entry name" value="4Fe4S_Fe-S-bd"/>
</dbReference>
<keyword evidence="3" id="KW-0677">Repeat</keyword>
<proteinExistence type="predicted"/>
<evidence type="ECO:0000256" key="5">
    <source>
        <dbReference type="ARBA" id="ARBA00023014"/>
    </source>
</evidence>
<evidence type="ECO:0000256" key="2">
    <source>
        <dbReference type="ARBA" id="ARBA00022723"/>
    </source>
</evidence>
<dbReference type="PANTHER" id="PTHR32479">
    <property type="entry name" value="GLYCOLATE OXIDASE IRON-SULFUR SUBUNIT"/>
    <property type="match status" value="1"/>
</dbReference>
<dbReference type="AlphaFoldDB" id="A0A7V5XI25"/>
<dbReference type="GO" id="GO:0016491">
    <property type="term" value="F:oxidoreductase activity"/>
    <property type="evidence" value="ECO:0007669"/>
    <property type="project" value="UniProtKB-ARBA"/>
</dbReference>
<gene>
    <name evidence="7" type="ORF">ENM15_08450</name>
</gene>
<dbReference type="EMBL" id="DRWR01000139">
    <property type="protein sequence ID" value="HHQ16825.1"/>
    <property type="molecule type" value="Genomic_DNA"/>
</dbReference>
<dbReference type="Pfam" id="PF02754">
    <property type="entry name" value="CCG"/>
    <property type="match status" value="2"/>
</dbReference>
<sequence>MMKKEIKEKILNLCNLCGKCVPVCPSYKVYKKESFSPRGRLFLFSQGIEHKSFEFCLLCERCERICPHHIGFPTFYLEKLKEKENPLLTFLNFNSLIDLINLKKELPIGFKQTEGDITLYYSCGLKYLYPSALERFEKILEKRGITVGIPKGLVCCGAIFLNFGLISDLKENALKNLEILEKTKGHLVMFCATCLWMFKKIYPQVFKDTKYEKSFINLSERAISAYAYLSLKAEDELKTLEEKKLRENILFHLPCHLTEEFNLVKNKIKARDFCCGSAKIFLWLKGFQKENKREWIKNLEKTEILATFCTGCYLNFSILLRKPPLILHWLELL</sequence>
<evidence type="ECO:0000256" key="4">
    <source>
        <dbReference type="ARBA" id="ARBA00023004"/>
    </source>
</evidence>
<name>A0A7V5XI25_9BACT</name>
<dbReference type="PANTHER" id="PTHR32479:SF19">
    <property type="entry name" value="ANAEROBIC GLYCEROL-3-PHOSPHATE DEHYDROGENASE SUBUNIT C"/>
    <property type="match status" value="1"/>
</dbReference>
<dbReference type="Pfam" id="PF13183">
    <property type="entry name" value="Fer4_8"/>
    <property type="match status" value="1"/>
</dbReference>
<dbReference type="GO" id="GO:0051539">
    <property type="term" value="F:4 iron, 4 sulfur cluster binding"/>
    <property type="evidence" value="ECO:0007669"/>
    <property type="project" value="UniProtKB-KW"/>
</dbReference>
<keyword evidence="4" id="KW-0408">Iron</keyword>
<evidence type="ECO:0000256" key="3">
    <source>
        <dbReference type="ARBA" id="ARBA00022737"/>
    </source>
</evidence>
<dbReference type="Gene3D" id="3.30.70.20">
    <property type="match status" value="1"/>
</dbReference>